<dbReference type="EMBL" id="JAQAGZ010000039">
    <property type="protein sequence ID" value="MCZ8517485.1"/>
    <property type="molecule type" value="Genomic_DNA"/>
</dbReference>
<organism evidence="1 2">
    <name type="scientific">Paenibacillus gyeongsangnamensis</name>
    <dbReference type="NCBI Taxonomy" id="3388067"/>
    <lineage>
        <taxon>Bacteria</taxon>
        <taxon>Bacillati</taxon>
        <taxon>Bacillota</taxon>
        <taxon>Bacilli</taxon>
        <taxon>Bacillales</taxon>
        <taxon>Paenibacillaceae</taxon>
        <taxon>Paenibacillus</taxon>
    </lineage>
</organism>
<name>A0ABT4QKU2_9BACL</name>
<evidence type="ECO:0000313" key="2">
    <source>
        <dbReference type="Proteomes" id="UP001527882"/>
    </source>
</evidence>
<gene>
    <name evidence="1" type="ORF">O9H85_35135</name>
</gene>
<protein>
    <submittedName>
        <fullName evidence="1">Uncharacterized protein</fullName>
    </submittedName>
</protein>
<evidence type="ECO:0000313" key="1">
    <source>
        <dbReference type="EMBL" id="MCZ8517485.1"/>
    </source>
</evidence>
<comment type="caution">
    <text evidence="1">The sequence shown here is derived from an EMBL/GenBank/DDBJ whole genome shotgun (WGS) entry which is preliminary data.</text>
</comment>
<accession>A0ABT4QKU2</accession>
<dbReference type="RefSeq" id="WP_269886011.1">
    <property type="nucleotide sequence ID" value="NZ_JAQAGZ010000039.1"/>
</dbReference>
<reference evidence="1 2" key="1">
    <citation type="submission" date="2022-12" db="EMBL/GenBank/DDBJ databases">
        <title>Draft genome sequence of Paenibacillus sp. dW9.</title>
        <authorList>
            <person name="Choi E.-W."/>
            <person name="Kim D.-U."/>
        </authorList>
    </citation>
    <scope>NUCLEOTIDE SEQUENCE [LARGE SCALE GENOMIC DNA]</scope>
    <source>
        <strain evidence="2">dW9</strain>
    </source>
</reference>
<keyword evidence="2" id="KW-1185">Reference proteome</keyword>
<dbReference type="Proteomes" id="UP001527882">
    <property type="component" value="Unassembled WGS sequence"/>
</dbReference>
<sequence length="55" mass="6637">MSDNLYKELKKISDEDERLKLVIQEIKNIMESKKNRTFAQNLINKKRETQPKGWD</sequence>
<proteinExistence type="predicted"/>